<evidence type="ECO:0000256" key="1">
    <source>
        <dbReference type="SAM" id="MobiDB-lite"/>
    </source>
</evidence>
<dbReference type="KEGG" id="vg:60323318"/>
<name>A0A222ZQ83_9CAUD</name>
<gene>
    <name evidence="2" type="primary">10</name>
    <name evidence="2" type="ORF">SEA_AMOHNITION_10</name>
</gene>
<dbReference type="EMBL" id="MF140398">
    <property type="protein sequence ID" value="ASR86291.1"/>
    <property type="molecule type" value="Genomic_DNA"/>
</dbReference>
<feature type="region of interest" description="Disordered" evidence="1">
    <location>
        <begin position="1"/>
        <end position="26"/>
    </location>
</feature>
<sequence length="63" mass="7041">MTPEQQSWIAARNEGRAATPGDPNPYYGQGIRADMWRLGYKSMQLEAITNSPARQAFLRANAD</sequence>
<organism evidence="2 3">
    <name type="scientific">Mycobacterium phage Amohnition</name>
    <dbReference type="NCBI Taxonomy" id="2015874"/>
    <lineage>
        <taxon>Viruses</taxon>
        <taxon>Duplodnaviria</taxon>
        <taxon>Heunggongvirae</taxon>
        <taxon>Uroviricota</taxon>
        <taxon>Caudoviricetes</taxon>
        <taxon>Weiservirinae</taxon>
        <taxon>Amginevirus</taxon>
        <taxon>Amginevirus amohnition</taxon>
    </lineage>
</organism>
<keyword evidence="3" id="KW-1185">Reference proteome</keyword>
<proteinExistence type="predicted"/>
<dbReference type="GeneID" id="60323318"/>
<dbReference type="Proteomes" id="UP000224432">
    <property type="component" value="Segment"/>
</dbReference>
<dbReference type="Pfam" id="PF04957">
    <property type="entry name" value="RMF"/>
    <property type="match status" value="1"/>
</dbReference>
<dbReference type="InterPro" id="IPR007040">
    <property type="entry name" value="Ribosome_modulation_factor"/>
</dbReference>
<dbReference type="RefSeq" id="YP_009951874.1">
    <property type="nucleotide sequence ID" value="NC_051606.1"/>
</dbReference>
<protein>
    <submittedName>
        <fullName evidence="2">Uncharacterized protein</fullName>
    </submittedName>
</protein>
<evidence type="ECO:0000313" key="2">
    <source>
        <dbReference type="EMBL" id="ASR86291.1"/>
    </source>
</evidence>
<reference evidence="2 3" key="1">
    <citation type="submission" date="2017-05" db="EMBL/GenBank/DDBJ databases">
        <authorList>
            <person name="Paudel S."/>
            <person name="Amoh N.Y."/>
            <person name="Buchser W.J."/>
            <person name="Forsyth M.H."/>
            <person name="Saha M.S."/>
            <person name="Stoner T.H."/>
            <person name="Garlena R.A."/>
            <person name="Russell D.A."/>
            <person name="Pope W.H."/>
            <person name="Jacobs-Sera D."/>
            <person name="Hatfull G.F."/>
        </authorList>
    </citation>
    <scope>NUCLEOTIDE SEQUENCE [LARGE SCALE GENOMIC DNA]</scope>
</reference>
<accession>A0A222ZQ83</accession>
<evidence type="ECO:0000313" key="3">
    <source>
        <dbReference type="Proteomes" id="UP000224432"/>
    </source>
</evidence>